<dbReference type="InterPro" id="IPR036704">
    <property type="entry name" value="RraA/RraA-like_sf"/>
</dbReference>
<organism evidence="14 15">
    <name type="scientific">Kutzneria buriramensis</name>
    <dbReference type="NCBI Taxonomy" id="1045776"/>
    <lineage>
        <taxon>Bacteria</taxon>
        <taxon>Bacillati</taxon>
        <taxon>Actinomycetota</taxon>
        <taxon>Actinomycetes</taxon>
        <taxon>Pseudonocardiales</taxon>
        <taxon>Pseudonocardiaceae</taxon>
        <taxon>Kutzneria</taxon>
    </lineage>
</organism>
<dbReference type="RefSeq" id="WP_116176389.1">
    <property type="nucleotide sequence ID" value="NZ_CP144375.1"/>
</dbReference>
<evidence type="ECO:0000256" key="3">
    <source>
        <dbReference type="ARBA" id="ARBA00008621"/>
    </source>
</evidence>
<sequence length="221" mass="23245">MTDHIAALAAWDTPALSNAVDALRLRPNTLGHTDGSLSRITGTTPMVGRAVTARMVAREPGDDGIPVSRLHQAISTTDGPVVVVLQDCDTPAGAGAFLGEVNGSLLAALGIAGLITNGRVRDVRELSRFPYSVHAAGLCVGRAHMRLTHVGGEVTVAGMTIRPGDLLHGDEHGVLGIPPGAVPDVIAKARLIRGDEQDVIEWSRSADFSVEKLLSLRRVRH</sequence>
<comment type="cofactor">
    <cofactor evidence="2">
        <name>a divalent metal cation</name>
        <dbReference type="ChEBI" id="CHEBI:60240"/>
    </cofactor>
</comment>
<dbReference type="SUPFAM" id="SSF89562">
    <property type="entry name" value="RraA-like"/>
    <property type="match status" value="1"/>
</dbReference>
<feature type="binding site" evidence="13">
    <location>
        <position position="122"/>
    </location>
    <ligand>
        <name>Mg(2+)</name>
        <dbReference type="ChEBI" id="CHEBI:18420"/>
    </ligand>
</feature>
<keyword evidence="13" id="KW-0479">Metal-binding</keyword>
<evidence type="ECO:0000313" key="14">
    <source>
        <dbReference type="EMBL" id="REH46283.1"/>
    </source>
</evidence>
<gene>
    <name evidence="14" type="ORF">BCF44_107416</name>
</gene>
<dbReference type="PANTHER" id="PTHR33254:SF4">
    <property type="entry name" value="4-HYDROXY-4-METHYL-2-OXOGLUTARATE ALDOLASE 3-RELATED"/>
    <property type="match status" value="1"/>
</dbReference>
<dbReference type="EC" id="4.1.1.112" evidence="6"/>
<comment type="catalytic activity">
    <reaction evidence="1">
        <text>4-hydroxy-4-methyl-2-oxoglutarate = 2 pyruvate</text>
        <dbReference type="Rhea" id="RHEA:22748"/>
        <dbReference type="ChEBI" id="CHEBI:15361"/>
        <dbReference type="ChEBI" id="CHEBI:58276"/>
        <dbReference type="EC" id="4.1.3.17"/>
    </reaction>
</comment>
<dbReference type="OrthoDB" id="943692at2"/>
<evidence type="ECO:0000256" key="7">
    <source>
        <dbReference type="ARBA" id="ARBA00016549"/>
    </source>
</evidence>
<dbReference type="Pfam" id="PF03737">
    <property type="entry name" value="RraA-like"/>
    <property type="match status" value="1"/>
</dbReference>
<evidence type="ECO:0000256" key="2">
    <source>
        <dbReference type="ARBA" id="ARBA00001968"/>
    </source>
</evidence>
<dbReference type="EC" id="4.1.3.17" evidence="5"/>
<dbReference type="PANTHER" id="PTHR33254">
    <property type="entry name" value="4-HYDROXY-4-METHYL-2-OXOGLUTARATE ALDOLASE 3-RELATED"/>
    <property type="match status" value="1"/>
</dbReference>
<name>A0A3E0HIL5_9PSEU</name>
<accession>A0A3E0HIL5</accession>
<dbReference type="GO" id="GO:0008948">
    <property type="term" value="F:oxaloacetate decarboxylase activity"/>
    <property type="evidence" value="ECO:0007669"/>
    <property type="project" value="UniProtKB-EC"/>
</dbReference>
<proteinExistence type="inferred from homology"/>
<evidence type="ECO:0000256" key="8">
    <source>
        <dbReference type="ARBA" id="ARBA00025046"/>
    </source>
</evidence>
<evidence type="ECO:0000256" key="6">
    <source>
        <dbReference type="ARBA" id="ARBA00012947"/>
    </source>
</evidence>
<comment type="function">
    <text evidence="8">Catalyzes the aldol cleavage of 4-hydroxy-4-methyl-2-oxoglutarate (HMG) into 2 molecules of pyruvate. Also contains a secondary oxaloacetate (OAA) decarboxylase activity due to the common pyruvate enolate transition state formed following C-C bond cleavage in the retro-aldol and decarboxylation reactions.</text>
</comment>
<dbReference type="InterPro" id="IPR005493">
    <property type="entry name" value="RraA/RraA-like"/>
</dbReference>
<evidence type="ECO:0000256" key="13">
    <source>
        <dbReference type="PIRSR" id="PIRSR605493-1"/>
    </source>
</evidence>
<comment type="catalytic activity">
    <reaction evidence="12">
        <text>oxaloacetate + H(+) = pyruvate + CO2</text>
        <dbReference type="Rhea" id="RHEA:15641"/>
        <dbReference type="ChEBI" id="CHEBI:15361"/>
        <dbReference type="ChEBI" id="CHEBI:15378"/>
        <dbReference type="ChEBI" id="CHEBI:16452"/>
        <dbReference type="ChEBI" id="CHEBI:16526"/>
        <dbReference type="EC" id="4.1.1.112"/>
    </reaction>
</comment>
<dbReference type="EMBL" id="QUNO01000007">
    <property type="protein sequence ID" value="REH46283.1"/>
    <property type="molecule type" value="Genomic_DNA"/>
</dbReference>
<keyword evidence="15" id="KW-1185">Reference proteome</keyword>
<dbReference type="Gene3D" id="3.50.30.40">
    <property type="entry name" value="Ribonuclease E inhibitor RraA/RraA-like"/>
    <property type="match status" value="1"/>
</dbReference>
<evidence type="ECO:0000256" key="12">
    <source>
        <dbReference type="ARBA" id="ARBA00047973"/>
    </source>
</evidence>
<evidence type="ECO:0000313" key="15">
    <source>
        <dbReference type="Proteomes" id="UP000256269"/>
    </source>
</evidence>
<evidence type="ECO:0000256" key="5">
    <source>
        <dbReference type="ARBA" id="ARBA00012213"/>
    </source>
</evidence>
<evidence type="ECO:0000256" key="9">
    <source>
        <dbReference type="ARBA" id="ARBA00029596"/>
    </source>
</evidence>
<dbReference type="AlphaFoldDB" id="A0A3E0HIL5"/>
<dbReference type="GO" id="GO:0047443">
    <property type="term" value="F:4-hydroxy-4-methyl-2-oxoglutarate aldolase activity"/>
    <property type="evidence" value="ECO:0007669"/>
    <property type="project" value="UniProtKB-EC"/>
</dbReference>
<comment type="similarity">
    <text evidence="3">Belongs to the class II aldolase/RraA-like family.</text>
</comment>
<comment type="cofactor">
    <cofactor evidence="13">
        <name>Mg(2+)</name>
        <dbReference type="ChEBI" id="CHEBI:18420"/>
    </cofactor>
</comment>
<keyword evidence="13" id="KW-0460">Magnesium</keyword>
<evidence type="ECO:0000256" key="4">
    <source>
        <dbReference type="ARBA" id="ARBA00011233"/>
    </source>
</evidence>
<dbReference type="Proteomes" id="UP000256269">
    <property type="component" value="Unassembled WGS sequence"/>
</dbReference>
<reference evidence="14 15" key="1">
    <citation type="submission" date="2018-08" db="EMBL/GenBank/DDBJ databases">
        <title>Genomic Encyclopedia of Archaeal and Bacterial Type Strains, Phase II (KMG-II): from individual species to whole genera.</title>
        <authorList>
            <person name="Goeker M."/>
        </authorList>
    </citation>
    <scope>NUCLEOTIDE SEQUENCE [LARGE SCALE GENOMIC DNA]</scope>
    <source>
        <strain evidence="14 15">DSM 45791</strain>
    </source>
</reference>
<comment type="caution">
    <text evidence="14">The sequence shown here is derived from an EMBL/GenBank/DDBJ whole genome shotgun (WGS) entry which is preliminary data.</text>
</comment>
<evidence type="ECO:0000256" key="11">
    <source>
        <dbReference type="ARBA" id="ARBA00032305"/>
    </source>
</evidence>
<feature type="binding site" evidence="13">
    <location>
        <position position="121"/>
    </location>
    <ligand>
        <name>substrate</name>
    </ligand>
</feature>
<evidence type="ECO:0000256" key="10">
    <source>
        <dbReference type="ARBA" id="ARBA00030169"/>
    </source>
</evidence>
<comment type="subunit">
    <text evidence="4">Homotrimer.</text>
</comment>
<evidence type="ECO:0000256" key="1">
    <source>
        <dbReference type="ARBA" id="ARBA00001342"/>
    </source>
</evidence>
<protein>
    <recommendedName>
        <fullName evidence="7">Putative 4-hydroxy-4-methyl-2-oxoglutarate aldolase</fullName>
        <ecNumber evidence="6">4.1.1.112</ecNumber>
        <ecNumber evidence="5">4.1.3.17</ecNumber>
    </recommendedName>
    <alternativeName>
        <fullName evidence="11">Oxaloacetate decarboxylase</fullName>
    </alternativeName>
    <alternativeName>
        <fullName evidence="9">Regulator of ribonuclease activity homolog</fullName>
    </alternativeName>
    <alternativeName>
        <fullName evidence="10">RraA-like protein</fullName>
    </alternativeName>
</protein>
<dbReference type="GO" id="GO:0046872">
    <property type="term" value="F:metal ion binding"/>
    <property type="evidence" value="ECO:0007669"/>
    <property type="project" value="UniProtKB-KW"/>
</dbReference>